<dbReference type="EMBL" id="JANAVB010031619">
    <property type="protein sequence ID" value="KAJ6811445.1"/>
    <property type="molecule type" value="Genomic_DNA"/>
</dbReference>
<dbReference type="CDD" id="cd00167">
    <property type="entry name" value="SANT"/>
    <property type="match status" value="2"/>
</dbReference>
<dbReference type="PANTHER" id="PTHR10641:SF1387">
    <property type="entry name" value="OS08G0486300 PROTEIN"/>
    <property type="match status" value="1"/>
</dbReference>
<name>A0AAX6F664_IRIPA</name>
<keyword evidence="4" id="KW-0238">DNA-binding</keyword>
<dbReference type="SUPFAM" id="SSF46689">
    <property type="entry name" value="Homeodomain-like"/>
    <property type="match status" value="1"/>
</dbReference>
<dbReference type="GO" id="GO:0003677">
    <property type="term" value="F:DNA binding"/>
    <property type="evidence" value="ECO:0007669"/>
    <property type="project" value="UniProtKB-KW"/>
</dbReference>
<evidence type="ECO:0000256" key="3">
    <source>
        <dbReference type="ARBA" id="ARBA00023015"/>
    </source>
</evidence>
<sequence>MGRSPCCDEVGVKKGPWTPEEDKKLVDYIRENGHGSWRNLPKSAGLNRCGKSCRLRWTNYLRPDIKRGKFTEDEERLIIHLHSVLGNKWSAIATRLAGRTDNEIKNYWNTHLKKKLLLMGIDPVTHRRRTDLDILASSIPGLLAASANLGSWDANTLRLQADAAHLAKFQIFQSLVQLVSSAGTPPPMDAMSLLGGTSAPAGLRGCQLGDVLQMNRQLEAVLNGSLGLAQDSMAAATASALPSLTNMELLDSFHAYSDRDIAAEQLNGGDGPDEVNNNLYSSTGHLAAANSTLSSVSAAAATAADDQMMERINSTDASANSSASTAFEAWEGLNPDDDLCWKNILDQISWTNTQ</sequence>
<feature type="domain" description="HTH myb-type" evidence="8">
    <location>
        <begin position="62"/>
        <end position="116"/>
    </location>
</feature>
<evidence type="ECO:0000313" key="9">
    <source>
        <dbReference type="EMBL" id="KAJ6811445.1"/>
    </source>
</evidence>
<evidence type="ECO:0000259" key="7">
    <source>
        <dbReference type="PROSITE" id="PS50090"/>
    </source>
</evidence>
<comment type="subcellular location">
    <subcellularLocation>
        <location evidence="1">Nucleus</location>
    </subcellularLocation>
</comment>
<dbReference type="InterPro" id="IPR017930">
    <property type="entry name" value="Myb_dom"/>
</dbReference>
<dbReference type="InterPro" id="IPR015495">
    <property type="entry name" value="Myb_TF_plants"/>
</dbReference>
<keyword evidence="2" id="KW-0677">Repeat</keyword>
<dbReference type="Gene3D" id="1.10.10.60">
    <property type="entry name" value="Homeodomain-like"/>
    <property type="match status" value="2"/>
</dbReference>
<evidence type="ECO:0000313" key="10">
    <source>
        <dbReference type="Proteomes" id="UP001140949"/>
    </source>
</evidence>
<proteinExistence type="predicted"/>
<keyword evidence="3" id="KW-0805">Transcription regulation</keyword>
<evidence type="ECO:0000259" key="8">
    <source>
        <dbReference type="PROSITE" id="PS51294"/>
    </source>
</evidence>
<keyword evidence="5" id="KW-0804">Transcription</keyword>
<feature type="domain" description="Myb-like" evidence="7">
    <location>
        <begin position="9"/>
        <end position="61"/>
    </location>
</feature>
<dbReference type="InterPro" id="IPR009057">
    <property type="entry name" value="Homeodomain-like_sf"/>
</dbReference>
<dbReference type="InterPro" id="IPR001005">
    <property type="entry name" value="SANT/Myb"/>
</dbReference>
<evidence type="ECO:0000256" key="4">
    <source>
        <dbReference type="ARBA" id="ARBA00023125"/>
    </source>
</evidence>
<dbReference type="SMART" id="SM00717">
    <property type="entry name" value="SANT"/>
    <property type="match status" value="2"/>
</dbReference>
<dbReference type="GO" id="GO:0005634">
    <property type="term" value="C:nucleus"/>
    <property type="evidence" value="ECO:0007669"/>
    <property type="project" value="UniProtKB-SubCell"/>
</dbReference>
<reference evidence="9" key="2">
    <citation type="submission" date="2023-04" db="EMBL/GenBank/DDBJ databases">
        <authorList>
            <person name="Bruccoleri R.E."/>
            <person name="Oakeley E.J."/>
            <person name="Faust A.-M."/>
            <person name="Dessus-Babus S."/>
            <person name="Altorfer M."/>
            <person name="Burckhardt D."/>
            <person name="Oertli M."/>
            <person name="Naumann U."/>
            <person name="Petersen F."/>
            <person name="Wong J."/>
        </authorList>
    </citation>
    <scope>NUCLEOTIDE SEQUENCE</scope>
    <source>
        <strain evidence="9">GSM-AAB239-AS_SAM_17_03QT</strain>
        <tissue evidence="9">Leaf</tissue>
    </source>
</reference>
<evidence type="ECO:0000256" key="5">
    <source>
        <dbReference type="ARBA" id="ARBA00023163"/>
    </source>
</evidence>
<evidence type="ECO:0000256" key="1">
    <source>
        <dbReference type="ARBA" id="ARBA00004123"/>
    </source>
</evidence>
<evidence type="ECO:0000256" key="6">
    <source>
        <dbReference type="ARBA" id="ARBA00023242"/>
    </source>
</evidence>
<dbReference type="AlphaFoldDB" id="A0AAX6F664"/>
<dbReference type="PROSITE" id="PS50090">
    <property type="entry name" value="MYB_LIKE"/>
    <property type="match status" value="2"/>
</dbReference>
<dbReference type="FunFam" id="1.10.10.60:FF:000001">
    <property type="entry name" value="MYB-related transcription factor"/>
    <property type="match status" value="1"/>
</dbReference>
<feature type="domain" description="Myb-like" evidence="7">
    <location>
        <begin position="62"/>
        <end position="112"/>
    </location>
</feature>
<comment type="caution">
    <text evidence="9">The sequence shown here is derived from an EMBL/GenBank/DDBJ whole genome shotgun (WGS) entry which is preliminary data.</text>
</comment>
<keyword evidence="6" id="KW-0539">Nucleus</keyword>
<dbReference type="Pfam" id="PF00249">
    <property type="entry name" value="Myb_DNA-binding"/>
    <property type="match status" value="2"/>
</dbReference>
<organism evidence="9 10">
    <name type="scientific">Iris pallida</name>
    <name type="common">Sweet iris</name>
    <dbReference type="NCBI Taxonomy" id="29817"/>
    <lineage>
        <taxon>Eukaryota</taxon>
        <taxon>Viridiplantae</taxon>
        <taxon>Streptophyta</taxon>
        <taxon>Embryophyta</taxon>
        <taxon>Tracheophyta</taxon>
        <taxon>Spermatophyta</taxon>
        <taxon>Magnoliopsida</taxon>
        <taxon>Liliopsida</taxon>
        <taxon>Asparagales</taxon>
        <taxon>Iridaceae</taxon>
        <taxon>Iridoideae</taxon>
        <taxon>Irideae</taxon>
        <taxon>Iris</taxon>
    </lineage>
</organism>
<dbReference type="Proteomes" id="UP001140949">
    <property type="component" value="Unassembled WGS sequence"/>
</dbReference>
<dbReference type="FunFam" id="1.10.10.60:FF:000349">
    <property type="entry name" value="Transcription factor MYB39"/>
    <property type="match status" value="1"/>
</dbReference>
<accession>A0AAX6F664</accession>
<dbReference type="PANTHER" id="PTHR10641">
    <property type="entry name" value="MYB FAMILY TRANSCRIPTION FACTOR"/>
    <property type="match status" value="1"/>
</dbReference>
<dbReference type="PROSITE" id="PS51294">
    <property type="entry name" value="HTH_MYB"/>
    <property type="match status" value="2"/>
</dbReference>
<gene>
    <name evidence="9" type="ORF">M6B38_153830</name>
</gene>
<reference evidence="9" key="1">
    <citation type="journal article" date="2023" name="GigaByte">
        <title>Genome assembly of the bearded iris, Iris pallida Lam.</title>
        <authorList>
            <person name="Bruccoleri R.E."/>
            <person name="Oakeley E.J."/>
            <person name="Faust A.M.E."/>
            <person name="Altorfer M."/>
            <person name="Dessus-Babus S."/>
            <person name="Burckhardt D."/>
            <person name="Oertli M."/>
            <person name="Naumann U."/>
            <person name="Petersen F."/>
            <person name="Wong J."/>
        </authorList>
    </citation>
    <scope>NUCLEOTIDE SEQUENCE</scope>
    <source>
        <strain evidence="9">GSM-AAB239-AS_SAM_17_03QT</strain>
    </source>
</reference>
<feature type="domain" description="HTH myb-type" evidence="8">
    <location>
        <begin position="9"/>
        <end position="61"/>
    </location>
</feature>
<keyword evidence="10" id="KW-1185">Reference proteome</keyword>
<evidence type="ECO:0000256" key="2">
    <source>
        <dbReference type="ARBA" id="ARBA00022737"/>
    </source>
</evidence>
<protein>
    <submittedName>
        <fullName evidence="9">Protein ODORANT1-like</fullName>
    </submittedName>
</protein>